<proteinExistence type="predicted"/>
<comment type="caution">
    <text evidence="1">The sequence shown here is derived from an EMBL/GenBank/DDBJ whole genome shotgun (WGS) entry which is preliminary data.</text>
</comment>
<dbReference type="EMBL" id="MVHV01000024">
    <property type="protein sequence ID" value="ORA79129.1"/>
    <property type="molecule type" value="Genomic_DNA"/>
</dbReference>
<dbReference type="Pfam" id="PF07394">
    <property type="entry name" value="DUF1501"/>
    <property type="match status" value="1"/>
</dbReference>
<accession>A0ABX3SME9</accession>
<dbReference type="InterPro" id="IPR010869">
    <property type="entry name" value="DUF1501"/>
</dbReference>
<name>A0ABX3SME9_MYCMA</name>
<dbReference type="PANTHER" id="PTHR43737:SF1">
    <property type="entry name" value="DUF1501 DOMAIN-CONTAINING PROTEIN"/>
    <property type="match status" value="1"/>
</dbReference>
<evidence type="ECO:0000313" key="1">
    <source>
        <dbReference type="EMBL" id="ORA79129.1"/>
    </source>
</evidence>
<evidence type="ECO:0008006" key="3">
    <source>
        <dbReference type="Google" id="ProtNLM"/>
    </source>
</evidence>
<protein>
    <recommendedName>
        <fullName evidence="3">DUF1501 domain-containing protein</fullName>
    </recommendedName>
</protein>
<sequence>MPHSVTASSEPTRLVVVQLSGGNDYLNTVVPYADGRYYDFRPNVALRDDAVLPLDHRVGLSSAMAPIARLYEQGKVAAVLGIGYPNHSRSHFRSMDIWHTAMPEDEVKLEGWLAKVVRGLDPRHINPVLAVNFGRGLPRALSLPGVPVASVSSLDKYGLFPDVEPGDTRNRLLAVVDRAYSRGPEPSASWGSPRLLGTGCAAQQGIEMLRSAAATYRSQVEYPEHNQIATDLRGVATVMAGNLGTRIFYTNISGFDTHTDEMVTHARLWEKISSALDCFFADLDKLGLRRNTLVLVFSEFGRRIAENNSGTDHGAGGVAFLIGDQVAGGLYGEYPNLAPEAHDEGDVRPSTDFRALYASVLEQFLDVDSKDILGRGATFDQLPLKATA</sequence>
<gene>
    <name evidence="1" type="ORF">BST29_19980</name>
</gene>
<dbReference type="PANTHER" id="PTHR43737">
    <property type="entry name" value="BLL7424 PROTEIN"/>
    <property type="match status" value="1"/>
</dbReference>
<dbReference type="Proteomes" id="UP000243140">
    <property type="component" value="Unassembled WGS sequence"/>
</dbReference>
<evidence type="ECO:0000313" key="2">
    <source>
        <dbReference type="Proteomes" id="UP000243140"/>
    </source>
</evidence>
<reference evidence="1 2" key="1">
    <citation type="submission" date="2017-02" db="EMBL/GenBank/DDBJ databases">
        <title>The new phylogeny of genus Mycobacterium.</title>
        <authorList>
            <person name="Tortoli E."/>
            <person name="Trovato A."/>
            <person name="Cirillo D.M."/>
        </authorList>
    </citation>
    <scope>NUCLEOTIDE SEQUENCE [LARGE SCALE GENOMIC DNA]</scope>
    <source>
        <strain evidence="1 2">IP1130001</strain>
    </source>
</reference>
<keyword evidence="2" id="KW-1185">Reference proteome</keyword>
<organism evidence="1 2">
    <name type="scientific">Mycobacterium malmoense</name>
    <dbReference type="NCBI Taxonomy" id="1780"/>
    <lineage>
        <taxon>Bacteria</taxon>
        <taxon>Bacillati</taxon>
        <taxon>Actinomycetota</taxon>
        <taxon>Actinomycetes</taxon>
        <taxon>Mycobacteriales</taxon>
        <taxon>Mycobacteriaceae</taxon>
        <taxon>Mycobacterium</taxon>
    </lineage>
</organism>
<dbReference type="RefSeq" id="WP_217808446.1">
    <property type="nucleotide sequence ID" value="NZ_CP060015.1"/>
</dbReference>